<dbReference type="EMBL" id="FUHW01000025">
    <property type="protein sequence ID" value="SJM61842.1"/>
    <property type="molecule type" value="Genomic_DNA"/>
</dbReference>
<organism evidence="2 3">
    <name type="scientific">Arthrobacter rhombi</name>
    <dbReference type="NCBI Taxonomy" id="71253"/>
    <lineage>
        <taxon>Bacteria</taxon>
        <taxon>Bacillati</taxon>
        <taxon>Actinomycetota</taxon>
        <taxon>Actinomycetes</taxon>
        <taxon>Micrococcales</taxon>
        <taxon>Micrococcaceae</taxon>
        <taxon>Arthrobacter</taxon>
    </lineage>
</organism>
<feature type="compositionally biased region" description="Low complexity" evidence="1">
    <location>
        <begin position="146"/>
        <end position="172"/>
    </location>
</feature>
<sequence>MDDASAAELERISTLLRRHVDLLTPGLAAHVEQEVSQSASAAAGQSSSPTGQAASSTPAESGSSAVTEVAVELADSANWLLSTASKADSGDVAALLGAGIEQRLAAQQLAGTTPSDSAEKKLPKLGLPEVAASWKKAEEHRLPEGSCAAAASTDAAASTSSAPATNPGSSTSGTAAPEGTPHEAAPEDEISAGTLSHASDAAFRLAYGYQMAAVKHPGDSTRKGWKLSAASAELGHHLEDLLPADCSPVREPAYQLPKDFASKPITSVADAEAQLAGLLRDAAAASEQPTRSALITETWLAAERSFTLAKTIPDLT</sequence>
<reference evidence="2 3" key="1">
    <citation type="submission" date="2017-02" db="EMBL/GenBank/DDBJ databases">
        <authorList>
            <person name="Peterson S.W."/>
        </authorList>
    </citation>
    <scope>NUCLEOTIDE SEQUENCE [LARGE SCALE GENOMIC DNA]</scope>
    <source>
        <strain evidence="2 3">B Ar 00.02</strain>
    </source>
</reference>
<feature type="region of interest" description="Disordered" evidence="1">
    <location>
        <begin position="145"/>
        <end position="187"/>
    </location>
</feature>
<protein>
    <recommendedName>
        <fullName evidence="4">DUF4439 domain-containing protein</fullName>
    </recommendedName>
</protein>
<gene>
    <name evidence="2" type="ORF">FM101_07060</name>
</gene>
<keyword evidence="3" id="KW-1185">Reference proteome</keyword>
<evidence type="ECO:0000256" key="1">
    <source>
        <dbReference type="SAM" id="MobiDB-lite"/>
    </source>
</evidence>
<evidence type="ECO:0008006" key="4">
    <source>
        <dbReference type="Google" id="ProtNLM"/>
    </source>
</evidence>
<evidence type="ECO:0000313" key="3">
    <source>
        <dbReference type="Proteomes" id="UP000195913"/>
    </source>
</evidence>
<accession>A0A1R4G1H8</accession>
<feature type="compositionally biased region" description="Low complexity" evidence="1">
    <location>
        <begin position="36"/>
        <end position="59"/>
    </location>
</feature>
<feature type="region of interest" description="Disordered" evidence="1">
    <location>
        <begin position="33"/>
        <end position="66"/>
    </location>
</feature>
<dbReference type="Proteomes" id="UP000195913">
    <property type="component" value="Unassembled WGS sequence"/>
</dbReference>
<dbReference type="AlphaFoldDB" id="A0A1R4G1H8"/>
<name>A0A1R4G1H8_9MICC</name>
<proteinExistence type="predicted"/>
<evidence type="ECO:0000313" key="2">
    <source>
        <dbReference type="EMBL" id="SJM61842.1"/>
    </source>
</evidence>